<name>A0A3S3TFQ2_9SPHI</name>
<gene>
    <name evidence="2" type="ORF">EOD41_13815</name>
</gene>
<dbReference type="EMBL" id="SACK01000006">
    <property type="protein sequence ID" value="RVU00036.1"/>
    <property type="molecule type" value="Genomic_DNA"/>
</dbReference>
<accession>A0A3S3TFQ2</accession>
<keyword evidence="3" id="KW-1185">Reference proteome</keyword>
<keyword evidence="1" id="KW-0732">Signal</keyword>
<dbReference type="Proteomes" id="UP000282759">
    <property type="component" value="Unassembled WGS sequence"/>
</dbReference>
<sequence length="195" mass="21753">MKTATLFTLSLLCFVFAANAQNQAVNSSKNCRVGKMLDAPEKTIEKKIVKIKKVRSLLFEAITVTNANAGITESGLRISGTTGRNYAPLMSAYIDAVELDEFIQALDKMMVNTIDVEAPQNNVEYKYQSHSGFWVKAYNEKKLLSKTKAWHVNVKLVEGLPQSEYLFDTDDLIDFKSAAEQAKSLLNYQVVTATK</sequence>
<evidence type="ECO:0000256" key="1">
    <source>
        <dbReference type="SAM" id="SignalP"/>
    </source>
</evidence>
<comment type="caution">
    <text evidence="2">The sequence shown here is derived from an EMBL/GenBank/DDBJ whole genome shotgun (WGS) entry which is preliminary data.</text>
</comment>
<evidence type="ECO:0000313" key="2">
    <source>
        <dbReference type="EMBL" id="RVU00036.1"/>
    </source>
</evidence>
<organism evidence="2 3">
    <name type="scientific">Mucilaginibacter limnophilus</name>
    <dbReference type="NCBI Taxonomy" id="1932778"/>
    <lineage>
        <taxon>Bacteria</taxon>
        <taxon>Pseudomonadati</taxon>
        <taxon>Bacteroidota</taxon>
        <taxon>Sphingobacteriia</taxon>
        <taxon>Sphingobacteriales</taxon>
        <taxon>Sphingobacteriaceae</taxon>
        <taxon>Mucilaginibacter</taxon>
    </lineage>
</organism>
<protein>
    <submittedName>
        <fullName evidence="2">Uncharacterized protein</fullName>
    </submittedName>
</protein>
<reference evidence="2 3" key="1">
    <citation type="submission" date="2019-01" db="EMBL/GenBank/DDBJ databases">
        <authorList>
            <person name="Chen W.-M."/>
        </authorList>
    </citation>
    <scope>NUCLEOTIDE SEQUENCE [LARGE SCALE GENOMIC DNA]</scope>
    <source>
        <strain evidence="2 3">YBJ-36</strain>
    </source>
</reference>
<dbReference type="AlphaFoldDB" id="A0A3S3TFQ2"/>
<evidence type="ECO:0000313" key="3">
    <source>
        <dbReference type="Proteomes" id="UP000282759"/>
    </source>
</evidence>
<feature type="chain" id="PRO_5018536789" evidence="1">
    <location>
        <begin position="21"/>
        <end position="195"/>
    </location>
</feature>
<dbReference type="RefSeq" id="WP_127705896.1">
    <property type="nucleotide sequence ID" value="NZ_SACK01000006.1"/>
</dbReference>
<proteinExistence type="predicted"/>
<feature type="signal peptide" evidence="1">
    <location>
        <begin position="1"/>
        <end position="20"/>
    </location>
</feature>